<evidence type="ECO:0000313" key="3">
    <source>
        <dbReference type="Proteomes" id="UP001359485"/>
    </source>
</evidence>
<protein>
    <submittedName>
        <fullName evidence="2">Uncharacterized protein</fullName>
    </submittedName>
</protein>
<sequence length="124" mass="13629">MCKDNKNITRGGVGVKVGTFKLVASEKKGTSHLAINKLGESNEISGQTGGKVTSRKGGPGGGRTACDNRKTDRMRQNEFQEEEDEEPEERWRRSHGERKQVKGVKGTGPDPAFRISIENTPLDF</sequence>
<comment type="caution">
    <text evidence="2">The sequence shown here is derived from an EMBL/GenBank/DDBJ whole genome shotgun (WGS) entry which is preliminary data.</text>
</comment>
<organism evidence="2 3">
    <name type="scientific">Polyplax serrata</name>
    <name type="common">Common mouse louse</name>
    <dbReference type="NCBI Taxonomy" id="468196"/>
    <lineage>
        <taxon>Eukaryota</taxon>
        <taxon>Metazoa</taxon>
        <taxon>Ecdysozoa</taxon>
        <taxon>Arthropoda</taxon>
        <taxon>Hexapoda</taxon>
        <taxon>Insecta</taxon>
        <taxon>Pterygota</taxon>
        <taxon>Neoptera</taxon>
        <taxon>Paraneoptera</taxon>
        <taxon>Psocodea</taxon>
        <taxon>Troctomorpha</taxon>
        <taxon>Phthiraptera</taxon>
        <taxon>Anoplura</taxon>
        <taxon>Polyplacidae</taxon>
        <taxon>Polyplax</taxon>
    </lineage>
</organism>
<dbReference type="EMBL" id="JAWJWF010000048">
    <property type="protein sequence ID" value="KAK6620301.1"/>
    <property type="molecule type" value="Genomic_DNA"/>
</dbReference>
<evidence type="ECO:0000313" key="2">
    <source>
        <dbReference type="EMBL" id="KAK6620301.1"/>
    </source>
</evidence>
<dbReference type="Proteomes" id="UP001359485">
    <property type="component" value="Unassembled WGS sequence"/>
</dbReference>
<accession>A0ABR1AKK5</accession>
<proteinExistence type="predicted"/>
<name>A0ABR1AKK5_POLSC</name>
<feature type="compositionally biased region" description="Basic and acidic residues" evidence="1">
    <location>
        <begin position="66"/>
        <end position="78"/>
    </location>
</feature>
<feature type="region of interest" description="Disordered" evidence="1">
    <location>
        <begin position="38"/>
        <end position="124"/>
    </location>
</feature>
<reference evidence="2 3" key="1">
    <citation type="submission" date="2023-09" db="EMBL/GenBank/DDBJ databases">
        <title>Genomes of two closely related lineages of the louse Polyplax serrata with different host specificities.</title>
        <authorList>
            <person name="Martinu J."/>
            <person name="Tarabai H."/>
            <person name="Stefka J."/>
            <person name="Hypsa V."/>
        </authorList>
    </citation>
    <scope>NUCLEOTIDE SEQUENCE [LARGE SCALE GENOMIC DNA]</scope>
    <source>
        <strain evidence="2">98ZLc_SE</strain>
    </source>
</reference>
<keyword evidence="3" id="KW-1185">Reference proteome</keyword>
<feature type="compositionally biased region" description="Acidic residues" evidence="1">
    <location>
        <begin position="79"/>
        <end position="88"/>
    </location>
</feature>
<evidence type="ECO:0000256" key="1">
    <source>
        <dbReference type="SAM" id="MobiDB-lite"/>
    </source>
</evidence>
<gene>
    <name evidence="2" type="ORF">RUM44_006702</name>
</gene>